<dbReference type="EMBL" id="UOEX01000385">
    <property type="protein sequence ID" value="VAW41450.1"/>
    <property type="molecule type" value="Genomic_DNA"/>
</dbReference>
<sequence>MPLAGFGIVAALILLWGLKFSLPGYYKRCRAKPEELVALDTAYRRNVWERVRDNVKALLVKVKTGDLFVNHTASINKVEKFSQRYIQKYYEEIR</sequence>
<evidence type="ECO:0000313" key="1">
    <source>
        <dbReference type="EMBL" id="VAW41450.1"/>
    </source>
</evidence>
<accession>A0A3B0VLP6</accession>
<dbReference type="AlphaFoldDB" id="A0A3B0VLP6"/>
<reference evidence="1" key="1">
    <citation type="submission" date="2018-06" db="EMBL/GenBank/DDBJ databases">
        <authorList>
            <person name="Zhirakovskaya E."/>
        </authorList>
    </citation>
    <scope>NUCLEOTIDE SEQUENCE</scope>
</reference>
<protein>
    <submittedName>
        <fullName evidence="1">Uncharacterized protein</fullName>
    </submittedName>
</protein>
<proteinExistence type="predicted"/>
<gene>
    <name evidence="1" type="ORF">MNBD_DELTA03-1412</name>
</gene>
<name>A0A3B0VLP6_9ZZZZ</name>
<organism evidence="1">
    <name type="scientific">hydrothermal vent metagenome</name>
    <dbReference type="NCBI Taxonomy" id="652676"/>
    <lineage>
        <taxon>unclassified sequences</taxon>
        <taxon>metagenomes</taxon>
        <taxon>ecological metagenomes</taxon>
    </lineage>
</organism>